<dbReference type="SMART" id="SM00822">
    <property type="entry name" value="PKS_KR"/>
    <property type="match status" value="1"/>
</dbReference>
<evidence type="ECO:0000256" key="2">
    <source>
        <dbReference type="ARBA" id="ARBA00023002"/>
    </source>
</evidence>
<dbReference type="NCBIfam" id="NF005495">
    <property type="entry name" value="PRK07109.1"/>
    <property type="match status" value="1"/>
</dbReference>
<dbReference type="InterPro" id="IPR002347">
    <property type="entry name" value="SDR_fam"/>
</dbReference>
<dbReference type="GO" id="GO:0016491">
    <property type="term" value="F:oxidoreductase activity"/>
    <property type="evidence" value="ECO:0007669"/>
    <property type="project" value="UniProtKB-KW"/>
</dbReference>
<dbReference type="InterPro" id="IPR036291">
    <property type="entry name" value="NAD(P)-bd_dom_sf"/>
</dbReference>
<comment type="caution">
    <text evidence="5">The sequence shown here is derived from an EMBL/GenBank/DDBJ whole genome shotgun (WGS) entry which is preliminary data.</text>
</comment>
<dbReference type="EMBL" id="RJJE01000017">
    <property type="protein sequence ID" value="RNI27553.1"/>
    <property type="molecule type" value="Genomic_DNA"/>
</dbReference>
<dbReference type="Gene3D" id="3.40.50.720">
    <property type="entry name" value="NAD(P)-binding Rossmann-like Domain"/>
    <property type="match status" value="1"/>
</dbReference>
<sequence length="338" mass="36038">MAISLKPLHQQVMVITGASSGIGLATAKAAAAAGAQVVLAARSGEALRQIEEEIIAAGGQAIHVVADVAKQEEVQRIADAALARHGRIDTWVNNAGLGLFGYLEEIELEDHRQLFNINFWGVVHGSLVAVKYLKQTGGALINIGSLAAEVAFPLQGMYVASKHAVNGFTNSLRVELAAQGAPVSVTLINPAGINTPFDHHGRNYTENEPQIPPPVYEPKEAAHAILQAATHPHREIYVGGGAKMMSSLYKHFPAAVEWFNSMAMTKVQLRDEPPRDPLGTLYEGSNEGNVRGDWPGYVMKNSLYTRASLSPVAKATAWAALGVVAITLLSGMGKTNNR</sequence>
<dbReference type="Proteomes" id="UP000271010">
    <property type="component" value="Unassembled WGS sequence"/>
</dbReference>
<dbReference type="PRINTS" id="PR00081">
    <property type="entry name" value="GDHRDH"/>
</dbReference>
<comment type="similarity">
    <text evidence="1 3">Belongs to the short-chain dehydrogenases/reductases (SDR) family.</text>
</comment>
<dbReference type="InterPro" id="IPR020904">
    <property type="entry name" value="Sc_DH/Rdtase_CS"/>
</dbReference>
<proteinExistence type="inferred from homology"/>
<protein>
    <submittedName>
        <fullName evidence="5">SDR family NAD(P)-dependent oxidoreductase</fullName>
    </submittedName>
</protein>
<dbReference type="PROSITE" id="PS00061">
    <property type="entry name" value="ADH_SHORT"/>
    <property type="match status" value="1"/>
</dbReference>
<accession>A0A3M9MRP2</accession>
<dbReference type="PRINTS" id="PR00080">
    <property type="entry name" value="SDRFAMILY"/>
</dbReference>
<dbReference type="InterPro" id="IPR057326">
    <property type="entry name" value="KR_dom"/>
</dbReference>
<organism evidence="5 6">
    <name type="scientific">Rufibacter immobilis</name>
    <dbReference type="NCBI Taxonomy" id="1348778"/>
    <lineage>
        <taxon>Bacteria</taxon>
        <taxon>Pseudomonadati</taxon>
        <taxon>Bacteroidota</taxon>
        <taxon>Cytophagia</taxon>
        <taxon>Cytophagales</taxon>
        <taxon>Hymenobacteraceae</taxon>
        <taxon>Rufibacter</taxon>
    </lineage>
</organism>
<evidence type="ECO:0000313" key="5">
    <source>
        <dbReference type="EMBL" id="RNI27553.1"/>
    </source>
</evidence>
<dbReference type="PANTHER" id="PTHR43391:SF82">
    <property type="entry name" value="OXIDOREDUCTASE SADH-RELATED"/>
    <property type="match status" value="1"/>
</dbReference>
<evidence type="ECO:0000259" key="4">
    <source>
        <dbReference type="SMART" id="SM00822"/>
    </source>
</evidence>
<dbReference type="PANTHER" id="PTHR43391">
    <property type="entry name" value="RETINOL DEHYDROGENASE-RELATED"/>
    <property type="match status" value="1"/>
</dbReference>
<keyword evidence="2" id="KW-0560">Oxidoreductase</keyword>
<evidence type="ECO:0000256" key="1">
    <source>
        <dbReference type="ARBA" id="ARBA00006484"/>
    </source>
</evidence>
<feature type="domain" description="Ketoreductase" evidence="4">
    <location>
        <begin position="11"/>
        <end position="196"/>
    </location>
</feature>
<reference evidence="5 6" key="1">
    <citation type="submission" date="2018-11" db="EMBL/GenBank/DDBJ databases">
        <title>Rufibacter latericius sp. nov., isolated from water in Baiyang Lake.</title>
        <authorList>
            <person name="Yang Y."/>
        </authorList>
    </citation>
    <scope>NUCLEOTIDE SEQUENCE [LARGE SCALE GENOMIC DNA]</scope>
    <source>
        <strain evidence="5 6">MCC P1</strain>
    </source>
</reference>
<dbReference type="OrthoDB" id="9775296at2"/>
<keyword evidence="6" id="KW-1185">Reference proteome</keyword>
<name>A0A3M9MRP2_9BACT</name>
<dbReference type="AlphaFoldDB" id="A0A3M9MRP2"/>
<evidence type="ECO:0000313" key="6">
    <source>
        <dbReference type="Proteomes" id="UP000271010"/>
    </source>
</evidence>
<dbReference type="RefSeq" id="WP_123134021.1">
    <property type="nucleotide sequence ID" value="NZ_RJJE01000017.1"/>
</dbReference>
<gene>
    <name evidence="5" type="ORF">EFA69_15625</name>
</gene>
<dbReference type="SUPFAM" id="SSF51735">
    <property type="entry name" value="NAD(P)-binding Rossmann-fold domains"/>
    <property type="match status" value="1"/>
</dbReference>
<evidence type="ECO:0000256" key="3">
    <source>
        <dbReference type="RuleBase" id="RU000363"/>
    </source>
</evidence>
<dbReference type="Pfam" id="PF00106">
    <property type="entry name" value="adh_short"/>
    <property type="match status" value="1"/>
</dbReference>